<dbReference type="SMART" id="SM00028">
    <property type="entry name" value="TPR"/>
    <property type="match status" value="6"/>
</dbReference>
<feature type="transmembrane region" description="Helical" evidence="18">
    <location>
        <begin position="115"/>
        <end position="136"/>
    </location>
</feature>
<keyword evidence="21" id="KW-1185">Reference proteome</keyword>
<dbReference type="PANTHER" id="PTHR44227">
    <property type="match status" value="1"/>
</dbReference>
<comment type="function">
    <text evidence="1">Transfers mannosyl residues to the hydroxyl group of serine or threonine residues.</text>
</comment>
<evidence type="ECO:0000256" key="15">
    <source>
        <dbReference type="ARBA" id="ARBA00045102"/>
    </source>
</evidence>
<feature type="repeat" description="TPR" evidence="16">
    <location>
        <begin position="452"/>
        <end position="485"/>
    </location>
</feature>
<comment type="catalytic activity">
    <reaction evidence="14">
        <text>a di-trans,poly-cis-dolichyl beta-D-mannosyl phosphate + L-threonyl-[protein] = 3-O-(alpha-D-mannosyl)-L-threonyl-[protein] + a di-trans,poly-cis-dolichyl phosphate + H(+)</text>
        <dbReference type="Rhea" id="RHEA:53396"/>
        <dbReference type="Rhea" id="RHEA-COMP:11060"/>
        <dbReference type="Rhea" id="RHEA-COMP:13547"/>
        <dbReference type="Rhea" id="RHEA-COMP:19498"/>
        <dbReference type="Rhea" id="RHEA-COMP:19501"/>
        <dbReference type="ChEBI" id="CHEBI:15378"/>
        <dbReference type="ChEBI" id="CHEBI:30013"/>
        <dbReference type="ChEBI" id="CHEBI:57683"/>
        <dbReference type="ChEBI" id="CHEBI:58211"/>
        <dbReference type="ChEBI" id="CHEBI:137323"/>
        <dbReference type="EC" id="2.4.1.109"/>
    </reaction>
</comment>
<evidence type="ECO:0000256" key="7">
    <source>
        <dbReference type="ARBA" id="ARBA00022679"/>
    </source>
</evidence>
<feature type="repeat" description="TPR" evidence="16">
    <location>
        <begin position="554"/>
        <end position="587"/>
    </location>
</feature>
<feature type="repeat" description="TPR" evidence="16">
    <location>
        <begin position="520"/>
        <end position="553"/>
    </location>
</feature>
<feature type="domain" description="DUF1736" evidence="19">
    <location>
        <begin position="271"/>
        <end position="340"/>
    </location>
</feature>
<keyword evidence="17" id="KW-0175">Coiled coil</keyword>
<dbReference type="GO" id="GO:0016020">
    <property type="term" value="C:membrane"/>
    <property type="evidence" value="ECO:0007669"/>
    <property type="project" value="UniProtKB-SubCell"/>
</dbReference>
<evidence type="ECO:0000256" key="17">
    <source>
        <dbReference type="SAM" id="Coils"/>
    </source>
</evidence>
<feature type="transmembrane region" description="Helical" evidence="18">
    <location>
        <begin position="356"/>
        <end position="380"/>
    </location>
</feature>
<dbReference type="InterPro" id="IPR013618">
    <property type="entry name" value="TMTC_DUF1736"/>
</dbReference>
<dbReference type="GO" id="GO:0005783">
    <property type="term" value="C:endoplasmic reticulum"/>
    <property type="evidence" value="ECO:0007669"/>
    <property type="project" value="UniProtKB-SubCell"/>
</dbReference>
<organism evidence="20 21">
    <name type="scientific">Cylicocyclus nassatus</name>
    <name type="common">Nematode worm</name>
    <dbReference type="NCBI Taxonomy" id="53992"/>
    <lineage>
        <taxon>Eukaryota</taxon>
        <taxon>Metazoa</taxon>
        <taxon>Ecdysozoa</taxon>
        <taxon>Nematoda</taxon>
        <taxon>Chromadorea</taxon>
        <taxon>Rhabditida</taxon>
        <taxon>Rhabditina</taxon>
        <taxon>Rhabditomorpha</taxon>
        <taxon>Strongyloidea</taxon>
        <taxon>Strongylidae</taxon>
        <taxon>Cylicocyclus</taxon>
    </lineage>
</organism>
<dbReference type="InterPro" id="IPR011990">
    <property type="entry name" value="TPR-like_helical_dom_sf"/>
</dbReference>
<evidence type="ECO:0000256" key="2">
    <source>
        <dbReference type="ARBA" id="ARBA00004141"/>
    </source>
</evidence>
<keyword evidence="13 18" id="KW-0472">Membrane</keyword>
<comment type="similarity">
    <text evidence="5">Belongs to the TMTC family.</text>
</comment>
<feature type="coiled-coil region" evidence="17">
    <location>
        <begin position="686"/>
        <end position="713"/>
    </location>
</feature>
<comment type="subcellular location">
    <subcellularLocation>
        <location evidence="3">Endoplasmic reticulum</location>
    </subcellularLocation>
    <subcellularLocation>
        <location evidence="2">Membrane</location>
        <topology evidence="2">Multi-pass membrane protein</topology>
    </subcellularLocation>
</comment>
<evidence type="ECO:0000256" key="1">
    <source>
        <dbReference type="ARBA" id="ARBA00003582"/>
    </source>
</evidence>
<evidence type="ECO:0000256" key="13">
    <source>
        <dbReference type="ARBA" id="ARBA00023136"/>
    </source>
</evidence>
<name>A0AA36GK08_CYLNA</name>
<dbReference type="PROSITE" id="PS50005">
    <property type="entry name" value="TPR"/>
    <property type="match status" value="4"/>
</dbReference>
<reference evidence="20" key="1">
    <citation type="submission" date="2023-07" db="EMBL/GenBank/DDBJ databases">
        <authorList>
            <consortium name="CYATHOMIX"/>
        </authorList>
    </citation>
    <scope>NUCLEOTIDE SEQUENCE</scope>
    <source>
        <strain evidence="20">N/A</strain>
    </source>
</reference>
<evidence type="ECO:0000313" key="21">
    <source>
        <dbReference type="Proteomes" id="UP001176961"/>
    </source>
</evidence>
<keyword evidence="10 16" id="KW-0802">TPR repeat</keyword>
<proteinExistence type="inferred from homology"/>
<feature type="transmembrane region" description="Helical" evidence="18">
    <location>
        <begin position="330"/>
        <end position="349"/>
    </location>
</feature>
<feature type="transmembrane region" description="Helical" evidence="18">
    <location>
        <begin position="31"/>
        <end position="49"/>
    </location>
</feature>
<comment type="catalytic activity">
    <reaction evidence="15">
        <text>a di-trans,poly-cis-dolichyl beta-D-mannosyl phosphate + L-seryl-[protein] = 3-O-(alpha-D-mannosyl)-L-seryl-[protein] + a di-trans,poly-cis-dolichyl phosphate + H(+)</text>
        <dbReference type="Rhea" id="RHEA:17377"/>
        <dbReference type="Rhea" id="RHEA-COMP:9863"/>
        <dbReference type="Rhea" id="RHEA-COMP:13546"/>
        <dbReference type="Rhea" id="RHEA-COMP:19498"/>
        <dbReference type="Rhea" id="RHEA-COMP:19501"/>
        <dbReference type="ChEBI" id="CHEBI:15378"/>
        <dbReference type="ChEBI" id="CHEBI:29999"/>
        <dbReference type="ChEBI" id="CHEBI:57683"/>
        <dbReference type="ChEBI" id="CHEBI:58211"/>
        <dbReference type="ChEBI" id="CHEBI:137321"/>
        <dbReference type="EC" id="2.4.1.109"/>
    </reaction>
</comment>
<dbReference type="Pfam" id="PF08409">
    <property type="entry name" value="TMTC_DUF1736"/>
    <property type="match status" value="1"/>
</dbReference>
<keyword evidence="9" id="KW-0677">Repeat</keyword>
<dbReference type="PANTHER" id="PTHR44227:SF3">
    <property type="entry name" value="PROTEIN O-MANNOSYL-TRANSFERASE TMTC4"/>
    <property type="match status" value="1"/>
</dbReference>
<feature type="transmembrane region" description="Helical" evidence="18">
    <location>
        <begin position="386"/>
        <end position="405"/>
    </location>
</feature>
<dbReference type="InterPro" id="IPR019734">
    <property type="entry name" value="TPR_rpt"/>
</dbReference>
<keyword evidence="7" id="KW-0808">Transferase</keyword>
<dbReference type="Pfam" id="PF13181">
    <property type="entry name" value="TPR_8"/>
    <property type="match status" value="1"/>
</dbReference>
<evidence type="ECO:0000256" key="5">
    <source>
        <dbReference type="ARBA" id="ARBA00007882"/>
    </source>
</evidence>
<evidence type="ECO:0000256" key="10">
    <source>
        <dbReference type="ARBA" id="ARBA00022803"/>
    </source>
</evidence>
<gene>
    <name evidence="20" type="ORF">CYNAS_LOCUS5661</name>
</gene>
<dbReference type="EMBL" id="CATQJL010000112">
    <property type="protein sequence ID" value="CAJ0593678.1"/>
    <property type="molecule type" value="Genomic_DNA"/>
</dbReference>
<dbReference type="Gene3D" id="1.25.40.10">
    <property type="entry name" value="Tetratricopeptide repeat domain"/>
    <property type="match status" value="3"/>
</dbReference>
<evidence type="ECO:0000256" key="6">
    <source>
        <dbReference type="ARBA" id="ARBA00012839"/>
    </source>
</evidence>
<evidence type="ECO:0000256" key="3">
    <source>
        <dbReference type="ARBA" id="ARBA00004240"/>
    </source>
</evidence>
<dbReference type="Proteomes" id="UP001176961">
    <property type="component" value="Unassembled WGS sequence"/>
</dbReference>
<evidence type="ECO:0000256" key="12">
    <source>
        <dbReference type="ARBA" id="ARBA00022989"/>
    </source>
</evidence>
<keyword evidence="11" id="KW-0256">Endoplasmic reticulum</keyword>
<evidence type="ECO:0000256" key="8">
    <source>
        <dbReference type="ARBA" id="ARBA00022692"/>
    </source>
</evidence>
<dbReference type="Pfam" id="PF13432">
    <property type="entry name" value="TPR_16"/>
    <property type="match status" value="1"/>
</dbReference>
<evidence type="ECO:0000259" key="19">
    <source>
        <dbReference type="Pfam" id="PF08409"/>
    </source>
</evidence>
<protein>
    <recommendedName>
        <fullName evidence="6">dolichyl-phosphate-mannose--protein mannosyltransferase</fullName>
        <ecNumber evidence="6">2.4.1.109</ecNumber>
    </recommendedName>
</protein>
<comment type="caution">
    <text evidence="20">The sequence shown here is derived from an EMBL/GenBank/DDBJ whole genome shotgun (WGS) entry which is preliminary data.</text>
</comment>
<dbReference type="GO" id="GO:0030968">
    <property type="term" value="P:endoplasmic reticulum unfolded protein response"/>
    <property type="evidence" value="ECO:0007669"/>
    <property type="project" value="TreeGrafter"/>
</dbReference>
<evidence type="ECO:0000256" key="11">
    <source>
        <dbReference type="ARBA" id="ARBA00022824"/>
    </source>
</evidence>
<evidence type="ECO:0000256" key="9">
    <source>
        <dbReference type="ARBA" id="ARBA00022737"/>
    </source>
</evidence>
<evidence type="ECO:0000256" key="4">
    <source>
        <dbReference type="ARBA" id="ARBA00004922"/>
    </source>
</evidence>
<dbReference type="EC" id="2.4.1.109" evidence="6"/>
<accession>A0AA36GK08</accession>
<feature type="repeat" description="TPR" evidence="16">
    <location>
        <begin position="623"/>
        <end position="656"/>
    </location>
</feature>
<feature type="transmembrane region" description="Helical" evidence="18">
    <location>
        <begin position="246"/>
        <end position="267"/>
    </location>
</feature>
<dbReference type="GO" id="GO:0004169">
    <property type="term" value="F:dolichyl-phosphate-mannose-protein mannosyltransferase activity"/>
    <property type="evidence" value="ECO:0007669"/>
    <property type="project" value="UniProtKB-EC"/>
</dbReference>
<keyword evidence="8 18" id="KW-0812">Transmembrane</keyword>
<sequence>MKRHKMKIRKRELEGGEPAHKAHNCSRNYDWLKLVIITVLAGGPCIPSLDGEFVFDDSATIINNPVVTGKTPLKQVFTTDYWGHPIASPQSHKSYRPLTTLTFWLNYRFHNEWTLPYHLLNIALHAIASILVFSLVRKLQYVTERSFICDEAFVASALFAVHPVHTEAVANISGRAELLMSVFALFALIFYQKHIREDFEGRAIILFSTMVVLSVFSKEQGIIVLPVCIFLQALRCFHTRRKYAAATLRCFMLFLSTSILTFLRIYINNFIAPKFTELDNPAAFVKDPFLRVASYSYLWLINLRLLLLPYSLCFDYSMGCIPPITSWSDYRVLSLPAVAFLLIVTLYILHKLDNRLLTFGAVLGAISFLPASNLLVTVGFTVAERVLYLPSVGFCIMVGVLYSRASRHYHNTDKITLAVLVIAMTMTYQRCEEWRTELNLYASGLAVCPQNAKIHYNLGKVLSKTGNADAAEHNYWNAIRLNPSYEHALNNLANILESKGRSADAEHLLRQALRKRPTFAVAWMNLGITLMNKGKYQDSLEAYRESLRLRPNNADCLFNLGNLYQRISQPRSALDAWRNATRLDPNHSQAVTNLFVLLDELGRCDDVLETAKTLPEAMLNDVASIAFQVGTCFGKNGSFLEAEWHLKRALQLSPLNAMYHANLGVLYQRWARYELAECYYRESLLLERSELVKQNLNAVLQKLNRTTTKVERKDFVGQLGCLALP</sequence>
<keyword evidence="12 18" id="KW-1133">Transmembrane helix</keyword>
<feature type="transmembrane region" description="Helical" evidence="18">
    <location>
        <begin position="288"/>
        <end position="310"/>
    </location>
</feature>
<evidence type="ECO:0000256" key="14">
    <source>
        <dbReference type="ARBA" id="ARBA00045085"/>
    </source>
</evidence>
<dbReference type="PROSITE" id="PS50293">
    <property type="entry name" value="TPR_REGION"/>
    <property type="match status" value="1"/>
</dbReference>
<evidence type="ECO:0000256" key="18">
    <source>
        <dbReference type="SAM" id="Phobius"/>
    </source>
</evidence>
<dbReference type="AlphaFoldDB" id="A0AA36GK08"/>
<evidence type="ECO:0000256" key="16">
    <source>
        <dbReference type="PROSITE-ProRule" id="PRU00339"/>
    </source>
</evidence>
<comment type="pathway">
    <text evidence="4">Protein modification; protein glycosylation.</text>
</comment>
<dbReference type="InterPro" id="IPR052346">
    <property type="entry name" value="O-mannosyl-transferase_TMTC"/>
</dbReference>
<evidence type="ECO:0000313" key="20">
    <source>
        <dbReference type="EMBL" id="CAJ0593678.1"/>
    </source>
</evidence>
<dbReference type="SUPFAM" id="SSF48452">
    <property type="entry name" value="TPR-like"/>
    <property type="match status" value="2"/>
</dbReference>